<reference evidence="4" key="1">
    <citation type="journal article" date="2018" name="DNA Res.">
        <title>Multiple hybrid de novo genome assembly of finger millet, an orphan allotetraploid crop.</title>
        <authorList>
            <person name="Hatakeyama M."/>
            <person name="Aluri S."/>
            <person name="Balachadran M.T."/>
            <person name="Sivarajan S.R."/>
            <person name="Patrignani A."/>
            <person name="Gruter S."/>
            <person name="Poveda L."/>
            <person name="Shimizu-Inatsugi R."/>
            <person name="Baeten J."/>
            <person name="Francoijs K.J."/>
            <person name="Nataraja K.N."/>
            <person name="Reddy Y.A.N."/>
            <person name="Phadnis S."/>
            <person name="Ravikumar R.L."/>
            <person name="Schlapbach R."/>
            <person name="Sreeman S.M."/>
            <person name="Shimizu K.K."/>
        </authorList>
    </citation>
    <scope>NUCLEOTIDE SEQUENCE</scope>
</reference>
<dbReference type="Pfam" id="PF03936">
    <property type="entry name" value="Terpene_synth_C"/>
    <property type="match status" value="1"/>
</dbReference>
<feature type="domain" description="Terpene synthase metal-binding" evidence="3">
    <location>
        <begin position="299"/>
        <end position="421"/>
    </location>
</feature>
<dbReference type="GO" id="GO:0010333">
    <property type="term" value="F:terpene synthase activity"/>
    <property type="evidence" value="ECO:0007669"/>
    <property type="project" value="InterPro"/>
</dbReference>
<dbReference type="PANTHER" id="PTHR31739">
    <property type="entry name" value="ENT-COPALYL DIPHOSPHATE SYNTHASE, CHLOROPLASTIC"/>
    <property type="match status" value="1"/>
</dbReference>
<dbReference type="InterPro" id="IPR050148">
    <property type="entry name" value="Terpene_synthase-like"/>
</dbReference>
<evidence type="ECO:0000256" key="1">
    <source>
        <dbReference type="ARBA" id="ARBA00022723"/>
    </source>
</evidence>
<evidence type="ECO:0000259" key="2">
    <source>
        <dbReference type="Pfam" id="PF01397"/>
    </source>
</evidence>
<dbReference type="InterPro" id="IPR005630">
    <property type="entry name" value="Terpene_synthase_metal-bd"/>
</dbReference>
<feature type="domain" description="Terpene synthase N-terminal" evidence="2">
    <location>
        <begin position="76"/>
        <end position="239"/>
    </location>
</feature>
<evidence type="ECO:0000259" key="3">
    <source>
        <dbReference type="Pfam" id="PF03936"/>
    </source>
</evidence>
<dbReference type="Gene3D" id="1.50.10.160">
    <property type="match status" value="1"/>
</dbReference>
<dbReference type="GO" id="GO:0016102">
    <property type="term" value="P:diterpenoid biosynthetic process"/>
    <property type="evidence" value="ECO:0007669"/>
    <property type="project" value="TreeGrafter"/>
</dbReference>
<dbReference type="GO" id="GO:0000287">
    <property type="term" value="F:magnesium ion binding"/>
    <property type="evidence" value="ECO:0007669"/>
    <property type="project" value="TreeGrafter"/>
</dbReference>
<dbReference type="Gene3D" id="1.10.600.10">
    <property type="entry name" value="Farnesyl Diphosphate Synthase"/>
    <property type="match status" value="1"/>
</dbReference>
<comment type="caution">
    <text evidence="4">The sequence shown here is derived from an EMBL/GenBank/DDBJ whole genome shotgun (WGS) entry which is preliminary data.</text>
</comment>
<sequence>MVSCSNQLSCPIVLMGYCNIHRIYRRKAILSVVLAATSAGHRHCHHHLLGARRGKARAVAVQATGTMRFFAWDALRKNGSLFNSPATTAAALVHHYDDKALNYLHCVVNIFGSAVPALYPPNIYSKLSMVDILEKVGISRHFRSEINSILDKAYMLWSQRDEEVMLDLATCAMAFRLLRMNGYDVSSEELSHVAEASAFSSSVEGYMDDTETILEMYKASEVCLSGNEPILEKVGSWTDPLEHKKNIENFDVRASQILKAKNLVKRRTRKPHIFSEEVQYFNFIPFPAFRTVINGQFYTWIYYLSSLSAEAEWRRNKYVPTMEEYLTNAVVGYGLGPITLMLLYFLGRCPWEDIIEGPEYSELLRLSSLCGRLMNDSQTFERECKDGKLNSVSLLVLESGGTMSIEAAKEAIWECIASYRRDLLRLFLGEGSPVPTPGREIPWRFYKTSHVFYCQGDEYSSAKEMLAALSAAISEPLKVEDISPCLH</sequence>
<dbReference type="SUPFAM" id="SSF48576">
    <property type="entry name" value="Terpenoid synthases"/>
    <property type="match status" value="1"/>
</dbReference>
<gene>
    <name evidence="4" type="primary">gb25485</name>
    <name evidence="4" type="ORF">PR202_gb25485</name>
</gene>
<dbReference type="AlphaFoldDB" id="A0AAV5FLL6"/>
<accession>A0AAV5FLL6</accession>
<dbReference type="Gene3D" id="1.50.10.130">
    <property type="entry name" value="Terpene synthase, N-terminal domain"/>
    <property type="match status" value="1"/>
</dbReference>
<dbReference type="EMBL" id="BQKI01000090">
    <property type="protein sequence ID" value="GJN36609.1"/>
    <property type="molecule type" value="Genomic_DNA"/>
</dbReference>
<protein>
    <submittedName>
        <fullName evidence="4">Uncharacterized protein</fullName>
    </submittedName>
</protein>
<proteinExistence type="predicted"/>
<evidence type="ECO:0000313" key="4">
    <source>
        <dbReference type="EMBL" id="GJN36609.1"/>
    </source>
</evidence>
<evidence type="ECO:0000313" key="5">
    <source>
        <dbReference type="Proteomes" id="UP001054889"/>
    </source>
</evidence>
<dbReference type="InterPro" id="IPR008949">
    <property type="entry name" value="Isoprenoid_synthase_dom_sf"/>
</dbReference>
<name>A0AAV5FLL6_ELECO</name>
<dbReference type="PANTHER" id="PTHR31739:SF22">
    <property type="entry name" value="9-BETA-PIMARA-7,15-DIENE SYNTHASE, CHLOROPLASTIC"/>
    <property type="match status" value="1"/>
</dbReference>
<dbReference type="Proteomes" id="UP001054889">
    <property type="component" value="Unassembled WGS sequence"/>
</dbReference>
<dbReference type="InterPro" id="IPR008930">
    <property type="entry name" value="Terpenoid_cyclase/PrenylTrfase"/>
</dbReference>
<keyword evidence="5" id="KW-1185">Reference proteome</keyword>
<keyword evidence="1" id="KW-0479">Metal-binding</keyword>
<reference evidence="4" key="2">
    <citation type="submission" date="2021-12" db="EMBL/GenBank/DDBJ databases">
        <title>Resequencing data analysis of finger millet.</title>
        <authorList>
            <person name="Hatakeyama M."/>
            <person name="Aluri S."/>
            <person name="Balachadran M.T."/>
            <person name="Sivarajan S.R."/>
            <person name="Poveda L."/>
            <person name="Shimizu-Inatsugi R."/>
            <person name="Schlapbach R."/>
            <person name="Sreeman S.M."/>
            <person name="Shimizu K.K."/>
        </authorList>
    </citation>
    <scope>NUCLEOTIDE SEQUENCE</scope>
</reference>
<dbReference type="InterPro" id="IPR001906">
    <property type="entry name" value="Terpene_synth_N"/>
</dbReference>
<dbReference type="SUPFAM" id="SSF48239">
    <property type="entry name" value="Terpenoid cyclases/Protein prenyltransferases"/>
    <property type="match status" value="1"/>
</dbReference>
<organism evidence="4 5">
    <name type="scientific">Eleusine coracana subsp. coracana</name>
    <dbReference type="NCBI Taxonomy" id="191504"/>
    <lineage>
        <taxon>Eukaryota</taxon>
        <taxon>Viridiplantae</taxon>
        <taxon>Streptophyta</taxon>
        <taxon>Embryophyta</taxon>
        <taxon>Tracheophyta</taxon>
        <taxon>Spermatophyta</taxon>
        <taxon>Magnoliopsida</taxon>
        <taxon>Liliopsida</taxon>
        <taxon>Poales</taxon>
        <taxon>Poaceae</taxon>
        <taxon>PACMAD clade</taxon>
        <taxon>Chloridoideae</taxon>
        <taxon>Cynodonteae</taxon>
        <taxon>Eleusininae</taxon>
        <taxon>Eleusine</taxon>
    </lineage>
</organism>
<dbReference type="InterPro" id="IPR036965">
    <property type="entry name" value="Terpene_synth_N_sf"/>
</dbReference>
<dbReference type="Pfam" id="PF01397">
    <property type="entry name" value="Terpene_synth"/>
    <property type="match status" value="1"/>
</dbReference>